<reference evidence="3 4" key="1">
    <citation type="submission" date="2017-06" db="EMBL/GenBank/DDBJ databases">
        <authorList>
            <person name="Kim H.J."/>
            <person name="Triplett B.A."/>
        </authorList>
    </citation>
    <scope>NUCLEOTIDE SEQUENCE [LARGE SCALE GENOMIC DNA]</scope>
    <source>
        <strain evidence="3 4">DSM 44272</strain>
    </source>
</reference>
<feature type="transmembrane region" description="Helical" evidence="2">
    <location>
        <begin position="342"/>
        <end position="366"/>
    </location>
</feature>
<evidence type="ECO:0000313" key="4">
    <source>
        <dbReference type="Proteomes" id="UP000198403"/>
    </source>
</evidence>
<feature type="transmembrane region" description="Helical" evidence="2">
    <location>
        <begin position="53"/>
        <end position="73"/>
    </location>
</feature>
<name>A0A238W4B2_9ACTN</name>
<feature type="transmembrane region" description="Helical" evidence="2">
    <location>
        <begin position="105"/>
        <end position="123"/>
    </location>
</feature>
<dbReference type="GO" id="GO:0016874">
    <property type="term" value="F:ligase activity"/>
    <property type="evidence" value="ECO:0007669"/>
    <property type="project" value="UniProtKB-KW"/>
</dbReference>
<dbReference type="PANTHER" id="PTHR37422:SF21">
    <property type="entry name" value="EXOQ-LIKE PROTEIN"/>
    <property type="match status" value="1"/>
</dbReference>
<dbReference type="Proteomes" id="UP000198403">
    <property type="component" value="Unassembled WGS sequence"/>
</dbReference>
<proteinExistence type="predicted"/>
<dbReference type="AlphaFoldDB" id="A0A238W4B2"/>
<feature type="transmembrane region" description="Helical" evidence="2">
    <location>
        <begin position="135"/>
        <end position="154"/>
    </location>
</feature>
<keyword evidence="2" id="KW-0812">Transmembrane</keyword>
<feature type="transmembrane region" description="Helical" evidence="2">
    <location>
        <begin position="191"/>
        <end position="209"/>
    </location>
</feature>
<dbReference type="EMBL" id="FZNO01000006">
    <property type="protein sequence ID" value="SNR41445.1"/>
    <property type="molecule type" value="Genomic_DNA"/>
</dbReference>
<dbReference type="PANTHER" id="PTHR37422">
    <property type="entry name" value="TEICHURONIC ACID BIOSYNTHESIS PROTEIN TUAE"/>
    <property type="match status" value="1"/>
</dbReference>
<feature type="region of interest" description="Disordered" evidence="1">
    <location>
        <begin position="411"/>
        <end position="433"/>
    </location>
</feature>
<accession>A0A238W4B2</accession>
<keyword evidence="3" id="KW-0436">Ligase</keyword>
<feature type="transmembrane region" description="Helical" evidence="2">
    <location>
        <begin position="378"/>
        <end position="402"/>
    </location>
</feature>
<gene>
    <name evidence="3" type="ORF">SAMN06272737_106104</name>
</gene>
<evidence type="ECO:0000256" key="2">
    <source>
        <dbReference type="SAM" id="Phobius"/>
    </source>
</evidence>
<dbReference type="InterPro" id="IPR051533">
    <property type="entry name" value="WaaL-like"/>
</dbReference>
<protein>
    <submittedName>
        <fullName evidence="3">O-antigen ligase</fullName>
    </submittedName>
</protein>
<sequence>MTQGGGAAPVGGLVLRPGPSRRSLVAITDPDVVLGAVLATWILFPASRVPPKIGWALLALSLALVLVALGRYADRLRWSAPATLLLLPGLCAVLSAPRYGSLADLLQTAATTLLLVGCALLAAHCDRRRTDRLIVLVLLVALAELAVAAASAVLGTPAPWGYLGEPGALFGVNELLPAVGGRATGTMAHPIPFGTLMAVASVLALFALPRYGRSVRVAASAGFAAGVLLSGSRSAALVLAVCLVLGWFWPGVARVGAPARLVLVGGVAAALFRVDLAGLTAVSSLAESGSLTHRLGAVDAGFRLLGRPAGELLLGSGAGSLPALFADGLLQQDGFRAVDNQVVTTFALAGLVGVAALLAAVGTGLLRGDRASRPAALVVVLMFLSFDVLQWTAAAVLLAVLIPLGTARPTSADVGEDPHGGWGHDDRRGNLAR</sequence>
<evidence type="ECO:0000256" key="1">
    <source>
        <dbReference type="SAM" id="MobiDB-lite"/>
    </source>
</evidence>
<keyword evidence="4" id="KW-1185">Reference proteome</keyword>
<keyword evidence="2" id="KW-1133">Transmembrane helix</keyword>
<keyword evidence="2" id="KW-0472">Membrane</keyword>
<feature type="transmembrane region" description="Helical" evidence="2">
    <location>
        <begin position="261"/>
        <end position="286"/>
    </location>
</feature>
<organism evidence="3 4">
    <name type="scientific">Blastococcus mobilis</name>
    <dbReference type="NCBI Taxonomy" id="1938746"/>
    <lineage>
        <taxon>Bacteria</taxon>
        <taxon>Bacillati</taxon>
        <taxon>Actinomycetota</taxon>
        <taxon>Actinomycetes</taxon>
        <taxon>Geodermatophilales</taxon>
        <taxon>Geodermatophilaceae</taxon>
        <taxon>Blastococcus</taxon>
    </lineage>
</organism>
<feature type="transmembrane region" description="Helical" evidence="2">
    <location>
        <begin position="221"/>
        <end position="249"/>
    </location>
</feature>
<evidence type="ECO:0000313" key="3">
    <source>
        <dbReference type="EMBL" id="SNR41445.1"/>
    </source>
</evidence>
<feature type="compositionally biased region" description="Basic and acidic residues" evidence="1">
    <location>
        <begin position="416"/>
        <end position="433"/>
    </location>
</feature>
<feature type="transmembrane region" description="Helical" evidence="2">
    <location>
        <begin position="80"/>
        <end position="99"/>
    </location>
</feature>
<feature type="transmembrane region" description="Helical" evidence="2">
    <location>
        <begin position="312"/>
        <end position="330"/>
    </location>
</feature>